<dbReference type="Proteomes" id="UP001529235">
    <property type="component" value="Unassembled WGS sequence"/>
</dbReference>
<dbReference type="GO" id="GO:0003677">
    <property type="term" value="F:DNA binding"/>
    <property type="evidence" value="ECO:0007669"/>
    <property type="project" value="UniProtKB-KW"/>
</dbReference>
<dbReference type="InterPro" id="IPR010095">
    <property type="entry name" value="Cas12f1-like_TNB"/>
</dbReference>
<comment type="caution">
    <text evidence="2">The sequence shown here is derived from an EMBL/GenBank/DDBJ whole genome shotgun (WGS) entry which is preliminary data.</text>
</comment>
<accession>A0ABD4Z4J1</accession>
<evidence type="ECO:0000256" key="1">
    <source>
        <dbReference type="ARBA" id="ARBA00023125"/>
    </source>
</evidence>
<protein>
    <submittedName>
        <fullName evidence="2">Transposase</fullName>
    </submittedName>
</protein>
<sequence>MLLKTLRRTVVLEGWTNRFGGEALREVGDAYREMLGEMLCYALEHRASQSTLHRIFYNRFREEYPWLPTRIIKGCYRDAIRRVKSFKKLRKKGQAKRDRPEIRSITITYSDSQDWRLRDGAVELRTHRGWIRITYKNHRQLHRYLYSGWRQSSELKLKLVGGRILIYLTLVREFEVSYNPNNAVAVDINENNVTLAVFVDRRLHEIYRIETNIGRIVIAYSERRKRIASGRSTRDRIARKAFRKLREGERKEDIIYKTARIIEKIARRYDATIVVGNVHRGKNRMASKASKNLRHRIHQWSTSKLVETLNNKPIYVVEESEAYSSSRDPFSGRPIKNYAPSVIRIALRGGRRVKVIKIQMRIARLSNGLTMDRDMIGAINIGLRYLSADGRGVAFPSTGPHEAWAKLVIPSLGPTPLTVLLNTCKYL</sequence>
<keyword evidence="1" id="KW-0238">DNA-binding</keyword>
<organism evidence="2 3">
    <name type="scientific">Ignisphaera cupida</name>
    <dbReference type="NCBI Taxonomy" id="3050454"/>
    <lineage>
        <taxon>Archaea</taxon>
        <taxon>Thermoproteota</taxon>
        <taxon>Thermoprotei</taxon>
        <taxon>Desulfurococcales</taxon>
        <taxon>Desulfurococcaceae</taxon>
        <taxon>Ignisphaera</taxon>
    </lineage>
</organism>
<dbReference type="RefSeq" id="WP_285273209.1">
    <property type="nucleotide sequence ID" value="NZ_JASNVW010000001.1"/>
</dbReference>
<keyword evidence="3" id="KW-1185">Reference proteome</keyword>
<dbReference type="NCBIfam" id="TIGR01766">
    <property type="entry name" value="IS200/IS605 family accessory protein TnpB-like domain"/>
    <property type="match status" value="1"/>
</dbReference>
<name>A0ABD4Z4J1_9CREN</name>
<dbReference type="AlphaFoldDB" id="A0ABD4Z4J1"/>
<proteinExistence type="predicted"/>
<evidence type="ECO:0000313" key="3">
    <source>
        <dbReference type="Proteomes" id="UP001529235"/>
    </source>
</evidence>
<gene>
    <name evidence="2" type="ORF">QPL79_02535</name>
</gene>
<evidence type="ECO:0000313" key="2">
    <source>
        <dbReference type="EMBL" id="MDK6028241.1"/>
    </source>
</evidence>
<reference evidence="2 3" key="1">
    <citation type="submission" date="2023-05" db="EMBL/GenBank/DDBJ databases">
        <title>A new hyperthermophilic archaea 'Ignisphaera cupida' sp. nov. and description of the family 'Ignisphaeraceae' fam. nov.</title>
        <authorList>
            <person name="Podosokorskaya O.A."/>
            <person name="Elcheninov A.G."/>
            <person name="Klukina A."/>
            <person name="Merkel A.Y."/>
        </authorList>
    </citation>
    <scope>NUCLEOTIDE SEQUENCE [LARGE SCALE GENOMIC DNA]</scope>
    <source>
        <strain evidence="2 3">4213-co</strain>
    </source>
</reference>
<dbReference type="EMBL" id="JASNVW010000001">
    <property type="protein sequence ID" value="MDK6028241.1"/>
    <property type="molecule type" value="Genomic_DNA"/>
</dbReference>